<accession>A0A6J8E356</accession>
<feature type="transmembrane region" description="Helical" evidence="1">
    <location>
        <begin position="302"/>
        <end position="325"/>
    </location>
</feature>
<feature type="transmembrane region" description="Helical" evidence="1">
    <location>
        <begin position="265"/>
        <end position="282"/>
    </location>
</feature>
<evidence type="ECO:0000313" key="3">
    <source>
        <dbReference type="Proteomes" id="UP000507470"/>
    </source>
</evidence>
<dbReference type="SUPFAM" id="SSF103473">
    <property type="entry name" value="MFS general substrate transporter"/>
    <property type="match status" value="1"/>
</dbReference>
<feature type="transmembrane region" description="Helical" evidence="1">
    <location>
        <begin position="423"/>
        <end position="445"/>
    </location>
</feature>
<feature type="transmembrane region" description="Helical" evidence="1">
    <location>
        <begin position="332"/>
        <end position="350"/>
    </location>
</feature>
<feature type="transmembrane region" description="Helical" evidence="1">
    <location>
        <begin position="151"/>
        <end position="168"/>
    </location>
</feature>
<feature type="transmembrane region" description="Helical" evidence="1">
    <location>
        <begin position="27"/>
        <end position="55"/>
    </location>
</feature>
<dbReference type="InterPro" id="IPR036259">
    <property type="entry name" value="MFS_trans_sf"/>
</dbReference>
<dbReference type="Pfam" id="PF07690">
    <property type="entry name" value="MFS_1"/>
    <property type="match status" value="1"/>
</dbReference>
<keyword evidence="1" id="KW-1133">Transmembrane helix</keyword>
<proteinExistence type="predicted"/>
<dbReference type="AlphaFoldDB" id="A0A6J8E356"/>
<keyword evidence="1" id="KW-0812">Transmembrane</keyword>
<dbReference type="GO" id="GO:0008028">
    <property type="term" value="F:monocarboxylic acid transmembrane transporter activity"/>
    <property type="evidence" value="ECO:0007669"/>
    <property type="project" value="TreeGrafter"/>
</dbReference>
<name>A0A6J8E356_MYTCO</name>
<dbReference type="InterPro" id="IPR011701">
    <property type="entry name" value="MFS"/>
</dbReference>
<organism evidence="2 3">
    <name type="scientific">Mytilus coruscus</name>
    <name type="common">Sea mussel</name>
    <dbReference type="NCBI Taxonomy" id="42192"/>
    <lineage>
        <taxon>Eukaryota</taxon>
        <taxon>Metazoa</taxon>
        <taxon>Spiralia</taxon>
        <taxon>Lophotrochozoa</taxon>
        <taxon>Mollusca</taxon>
        <taxon>Bivalvia</taxon>
        <taxon>Autobranchia</taxon>
        <taxon>Pteriomorphia</taxon>
        <taxon>Mytilida</taxon>
        <taxon>Mytiloidea</taxon>
        <taxon>Mytilidae</taxon>
        <taxon>Mytilinae</taxon>
        <taxon>Mytilus</taxon>
    </lineage>
</organism>
<evidence type="ECO:0000256" key="1">
    <source>
        <dbReference type="SAM" id="Phobius"/>
    </source>
</evidence>
<protein>
    <submittedName>
        <fullName evidence="2">SLC16A13</fullName>
    </submittedName>
</protein>
<feature type="transmembrane region" description="Helical" evidence="1">
    <location>
        <begin position="210"/>
        <end position="230"/>
    </location>
</feature>
<feature type="transmembrane region" description="Helical" evidence="1">
    <location>
        <begin position="393"/>
        <end position="411"/>
    </location>
</feature>
<dbReference type="PANTHER" id="PTHR11360:SF260">
    <property type="entry name" value="MFS DOMAIN-CONTAINING PROTEIN"/>
    <property type="match status" value="1"/>
</dbReference>
<keyword evidence="3" id="KW-1185">Reference proteome</keyword>
<reference evidence="2 3" key="1">
    <citation type="submission" date="2020-06" db="EMBL/GenBank/DDBJ databases">
        <authorList>
            <person name="Li R."/>
            <person name="Bekaert M."/>
        </authorList>
    </citation>
    <scope>NUCLEOTIDE SEQUENCE [LARGE SCALE GENOMIC DNA]</scope>
    <source>
        <strain evidence="3">wild</strain>
    </source>
</reference>
<feature type="transmembrane region" description="Helical" evidence="1">
    <location>
        <begin position="356"/>
        <end position="381"/>
    </location>
</feature>
<dbReference type="InterPro" id="IPR050327">
    <property type="entry name" value="Proton-linked_MCT"/>
</dbReference>
<evidence type="ECO:0000313" key="2">
    <source>
        <dbReference type="EMBL" id="CAC5414890.1"/>
    </source>
</evidence>
<keyword evidence="1" id="KW-0472">Membrane</keyword>
<gene>
    <name evidence="2" type="ORF">MCOR_47626</name>
</gene>
<feature type="transmembrane region" description="Helical" evidence="1">
    <location>
        <begin position="180"/>
        <end position="198"/>
    </location>
</feature>
<dbReference type="EMBL" id="CACVKT020008353">
    <property type="protein sequence ID" value="CAC5414890.1"/>
    <property type="molecule type" value="Genomic_DNA"/>
</dbReference>
<dbReference type="PANTHER" id="PTHR11360">
    <property type="entry name" value="MONOCARBOXYLATE TRANSPORTER"/>
    <property type="match status" value="1"/>
</dbReference>
<dbReference type="Proteomes" id="UP000507470">
    <property type="component" value="Unassembled WGS sequence"/>
</dbReference>
<dbReference type="OrthoDB" id="6072179at2759"/>
<dbReference type="Gene3D" id="1.20.1250.20">
    <property type="entry name" value="MFS general substrate transporter like domains"/>
    <property type="match status" value="1"/>
</dbReference>
<sequence>MFFSDSLTDEMNKYLEKLTKVAACCHWGLVIVGAYFVLTFLSVGSTSAMGIYYIYIMDKFEVNLTSTTVIGALNTAIGHSGERFSFGIDKKQTGIKNVRYHLSIPAIIAMPFVEKFGERPVMILGGVLNLIGYSVSTFVTSFPILYTTMGIIPGLGISFSRVSIVIAVNRYFQKAKMLSVSFGVVGASVGMLSFPLLIRSLAESYGLNGALLIHAGLSFNLVACGAAIFPTKRKQLVEEKGDEDKQTACCNKETVDISFCVQPPYIAYMITNFLFMAALYIPSTQIPKHAVSIGITVKDISFAIAVSGIGNMFGRISFGVLSHCFECHVVKFWIICLTCSGLIMLMVPFSTKVEEFMIFMIIYGYFEGASSVGWNISLFNLIKLKYYERGISIAYFVAGIGLAVGSPFTAFINDRFSSHGISYYIGCGMFVLGAFIMIPFASIYAKTDNVFPPSKKQNEPNSSLFESNSNIDCSKCFPEVQISTYM</sequence>